<comment type="caution">
    <text evidence="2">The sequence shown here is derived from an EMBL/GenBank/DDBJ whole genome shotgun (WGS) entry which is preliminary data.</text>
</comment>
<dbReference type="NCBIfam" id="NF040582">
    <property type="entry name" value="STY4528_fam"/>
    <property type="match status" value="1"/>
</dbReference>
<evidence type="ECO:0000313" key="2">
    <source>
        <dbReference type="EMBL" id="ORJ19940.1"/>
    </source>
</evidence>
<organism evidence="2 3">
    <name type="scientific">Rouxiella silvae</name>
    <dbReference type="NCBI Taxonomy" id="1646373"/>
    <lineage>
        <taxon>Bacteria</taxon>
        <taxon>Pseudomonadati</taxon>
        <taxon>Pseudomonadota</taxon>
        <taxon>Gammaproteobacteria</taxon>
        <taxon>Enterobacterales</taxon>
        <taxon>Yersiniaceae</taxon>
        <taxon>Rouxiella</taxon>
    </lineage>
</organism>
<protein>
    <recommendedName>
        <fullName evidence="4">Helix-turn-helix domain-containing protein</fullName>
    </recommendedName>
</protein>
<evidence type="ECO:0008006" key="4">
    <source>
        <dbReference type="Google" id="ProtNLM"/>
    </source>
</evidence>
<proteinExistence type="predicted"/>
<dbReference type="Proteomes" id="UP000192722">
    <property type="component" value="Unassembled WGS sequence"/>
</dbReference>
<feature type="region of interest" description="Disordered" evidence="1">
    <location>
        <begin position="223"/>
        <end position="248"/>
    </location>
</feature>
<name>A0ABX3TXG3_9GAMM</name>
<keyword evidence="3" id="KW-1185">Reference proteome</keyword>
<evidence type="ECO:0000256" key="1">
    <source>
        <dbReference type="SAM" id="MobiDB-lite"/>
    </source>
</evidence>
<dbReference type="InterPro" id="IPR047749">
    <property type="entry name" value="STY4528-like"/>
</dbReference>
<feature type="compositionally biased region" description="Low complexity" evidence="1">
    <location>
        <begin position="223"/>
        <end position="238"/>
    </location>
</feature>
<dbReference type="EMBL" id="MRWD01000045">
    <property type="protein sequence ID" value="ORJ19940.1"/>
    <property type="molecule type" value="Genomic_DNA"/>
</dbReference>
<reference evidence="2 3" key="1">
    <citation type="journal article" date="2017" name="Int. J. Syst. Evol. Microbiol.">
        <title>Rouxiella badensis sp. nov. and Rouxiella silvae sp. nov. isolated from peat bog soil in Germany and emendation of the genus description.</title>
        <authorList>
            <person name="Le Fleche-Mateos A."/>
            <person name="Kugler J.H."/>
            <person name="Hansen S.H."/>
            <person name="Syldatk C."/>
            <person name="Hausmann R."/>
            <person name="Lomprez F."/>
            <person name="Vandenbogaert M."/>
            <person name="Manuguerra J.C."/>
            <person name="Grimont P.A."/>
        </authorList>
    </citation>
    <scope>NUCLEOTIDE SEQUENCE [LARGE SCALE GENOMIC DNA]</scope>
    <source>
        <strain evidence="2 3">213</strain>
    </source>
</reference>
<evidence type="ECO:0000313" key="3">
    <source>
        <dbReference type="Proteomes" id="UP000192722"/>
    </source>
</evidence>
<accession>A0ABX3TXG3</accession>
<gene>
    <name evidence="2" type="ORF">BS639_17325</name>
</gene>
<dbReference type="RefSeq" id="WP_084983762.1">
    <property type="nucleotide sequence ID" value="NZ_CBCSCF010000023.1"/>
</dbReference>
<sequence>MNFPAESLIQRTVAIMNAKLAERRLDNDVTQLRSGLLYLGNVHDAIPRRLLLDARLSPLDKMAWMMIRLYAQQNEGAVFPSYDDLQLQLASPNSGKASRETVSRVLLMLRITGWLSLCKRVRDDHGRVRGNIYAQHDEPLTLKDAELFDPNWLNTVAEACRNKNKTISLMAAAVLQEIRLDPLMRHHHSHITLIEARLNSPQTPQHMAKKIAVKQLSSDAEPSLKLLSSESEPCSLDSTKAPNSETELSAKSASYNRVRDPNGYVRSLSLGINKNTYVVGKITLPESLKLTSDDREMLEKQLSALPEKEREQVLSNLNNVLAAGRLANPVGWLLAMMKKARDGLLFISPILNAGKQKMTTKENIYENKSHNKTSSPEMISKVLEDIRRKLAVN</sequence>